<organism evidence="2 3">
    <name type="scientific">Pseudomonas phage UFV-P2</name>
    <dbReference type="NCBI Taxonomy" id="1235661"/>
    <lineage>
        <taxon>Viruses</taxon>
        <taxon>Duplodnaviria</taxon>
        <taxon>Heunggongvirae</taxon>
        <taxon>Uroviricota</taxon>
        <taxon>Caudoviricetes</taxon>
        <taxon>Vicosavirus</taxon>
        <taxon>Vicosavirus UFVP2</taxon>
    </lineage>
</organism>
<keyword evidence="3" id="KW-1185">Reference proteome</keyword>
<evidence type="ECO:0000313" key="3">
    <source>
        <dbReference type="Proteomes" id="UP000007008"/>
    </source>
</evidence>
<protein>
    <submittedName>
        <fullName evidence="2">Uncharacterized protein</fullName>
    </submittedName>
</protein>
<sequence length="111" mass="12647">MSKRKTRKSNIRSIVVSEKRSPSPSTGKKLSPNSNLYQEAREDYPISSENRHWLDAHVAMKVIARDGVPSGKGCLLEMIRRVCDQEPVPRHECPCITCDEWRKERAEGIGK</sequence>
<dbReference type="KEGG" id="vg:15486156"/>
<dbReference type="GeneID" id="15486156"/>
<feature type="compositionally biased region" description="Basic residues" evidence="1">
    <location>
        <begin position="1"/>
        <end position="10"/>
    </location>
</feature>
<proteinExistence type="predicted"/>
<feature type="region of interest" description="Disordered" evidence="1">
    <location>
        <begin position="1"/>
        <end position="37"/>
    </location>
</feature>
<dbReference type="Proteomes" id="UP000007008">
    <property type="component" value="Segment"/>
</dbReference>
<evidence type="ECO:0000313" key="2">
    <source>
        <dbReference type="EMBL" id="AGH62728.1"/>
    </source>
</evidence>
<reference evidence="2 3" key="1">
    <citation type="journal article" date="2013" name="Genome Announc.">
        <title>Complete Genome Sequence of the Pseudomonas fluorescens Bacteriophage UFV-P2.</title>
        <authorList>
            <person name="Eller M.R."/>
            <person name="Salgado R.L."/>
            <person name="Vidigal P.M."/>
            <person name="Alves M.P."/>
            <person name="Dias R.S."/>
            <person name="de Oliveira L.L."/>
            <person name="da Silva C.C."/>
            <person name="de Carvalho A.F."/>
            <person name="De Paula S.O."/>
        </authorList>
    </citation>
    <scope>NUCLEOTIDE SEQUENCE [LARGE SCALE GENOMIC DNA]</scope>
</reference>
<dbReference type="RefSeq" id="YP_007518486.1">
    <property type="nucleotide sequence ID" value="NC_018850.2"/>
</dbReference>
<accession>M4TI36</accession>
<dbReference type="EMBL" id="JX863101">
    <property type="protein sequence ID" value="AGH62728.1"/>
    <property type="molecule type" value="Genomic_DNA"/>
</dbReference>
<dbReference type="OrthoDB" id="39433at10239"/>
<feature type="compositionally biased region" description="Polar residues" evidence="1">
    <location>
        <begin position="22"/>
        <end position="37"/>
    </location>
</feature>
<name>M4TI36_9CAUD</name>
<evidence type="ECO:0000256" key="1">
    <source>
        <dbReference type="SAM" id="MobiDB-lite"/>
    </source>
</evidence>